<dbReference type="Proteomes" id="UP000023152">
    <property type="component" value="Unassembled WGS sequence"/>
</dbReference>
<organism evidence="2 3">
    <name type="scientific">Reticulomyxa filosa</name>
    <dbReference type="NCBI Taxonomy" id="46433"/>
    <lineage>
        <taxon>Eukaryota</taxon>
        <taxon>Sar</taxon>
        <taxon>Rhizaria</taxon>
        <taxon>Retaria</taxon>
        <taxon>Foraminifera</taxon>
        <taxon>Monothalamids</taxon>
        <taxon>Reticulomyxidae</taxon>
        <taxon>Reticulomyxa</taxon>
    </lineage>
</organism>
<dbReference type="OrthoDB" id="270639at2759"/>
<dbReference type="GO" id="GO:0005762">
    <property type="term" value="C:mitochondrial large ribosomal subunit"/>
    <property type="evidence" value="ECO:0007669"/>
    <property type="project" value="TreeGrafter"/>
</dbReference>
<comment type="caution">
    <text evidence="2">The sequence shown here is derived from an EMBL/GenBank/DDBJ whole genome shotgun (WGS) entry which is preliminary data.</text>
</comment>
<dbReference type="Pfam" id="PF00472">
    <property type="entry name" value="RF-1"/>
    <property type="match status" value="1"/>
</dbReference>
<dbReference type="GO" id="GO:0004045">
    <property type="term" value="F:peptidyl-tRNA hydrolase activity"/>
    <property type="evidence" value="ECO:0007669"/>
    <property type="project" value="TreeGrafter"/>
</dbReference>
<evidence type="ECO:0000313" key="2">
    <source>
        <dbReference type="EMBL" id="ETO34708.1"/>
    </source>
</evidence>
<gene>
    <name evidence="2" type="ORF">RFI_02378</name>
</gene>
<reference evidence="2 3" key="1">
    <citation type="journal article" date="2013" name="Curr. Biol.">
        <title>The Genome of the Foraminiferan Reticulomyxa filosa.</title>
        <authorList>
            <person name="Glockner G."/>
            <person name="Hulsmann N."/>
            <person name="Schleicher M."/>
            <person name="Noegel A.A."/>
            <person name="Eichinger L."/>
            <person name="Gallinger C."/>
            <person name="Pawlowski J."/>
            <person name="Sierra R."/>
            <person name="Euteneuer U."/>
            <person name="Pillet L."/>
            <person name="Moustafa A."/>
            <person name="Platzer M."/>
            <person name="Groth M."/>
            <person name="Szafranski K."/>
            <person name="Schliwa M."/>
        </authorList>
    </citation>
    <scope>NUCLEOTIDE SEQUENCE [LARGE SCALE GENOMIC DNA]</scope>
</reference>
<keyword evidence="3" id="KW-1185">Reference proteome</keyword>
<proteinExistence type="predicted"/>
<accession>X6P9B6</accession>
<dbReference type="InterPro" id="IPR052104">
    <property type="entry name" value="Mito_Release_Factor_mL62"/>
</dbReference>
<protein>
    <recommendedName>
        <fullName evidence="1">Prokaryotic-type class I peptide chain release factors domain-containing protein</fullName>
    </recommendedName>
</protein>
<dbReference type="GO" id="GO:0016150">
    <property type="term" value="F:translation release factor activity, codon nonspecific"/>
    <property type="evidence" value="ECO:0007669"/>
    <property type="project" value="TreeGrafter"/>
</dbReference>
<feature type="domain" description="Prokaryotic-type class I peptide chain release factors" evidence="1">
    <location>
        <begin position="56"/>
        <end position="186"/>
    </location>
</feature>
<evidence type="ECO:0000259" key="1">
    <source>
        <dbReference type="Pfam" id="PF00472"/>
    </source>
</evidence>
<dbReference type="PANTHER" id="PTHR11075">
    <property type="entry name" value="PEPTIDE CHAIN RELEASE FACTOR"/>
    <property type="match status" value="1"/>
</dbReference>
<dbReference type="AlphaFoldDB" id="X6P9B6"/>
<sequence length="192" mass="23060">MSIVQLGKLCRLHKRFDYVVMLNNKLYFSTNKTKLSKEQIIEKWRKEHPREEVQKEFEIVVPIDHLKFSYGTSGGPGGQNVNKVHTKVELRCELDSDQTKNWLPATIQSRLLLHYKNRINKNNEFVILSDTHRTQHENRLEVIAKFQEMIDKCCFGERKRITTDVPTEYKEQIKNKKRLEKYRKQKNQHRYD</sequence>
<dbReference type="EMBL" id="ASPP01002339">
    <property type="protein sequence ID" value="ETO34708.1"/>
    <property type="molecule type" value="Genomic_DNA"/>
</dbReference>
<dbReference type="Gene3D" id="3.30.160.20">
    <property type="match status" value="1"/>
</dbReference>
<dbReference type="SUPFAM" id="SSF110916">
    <property type="entry name" value="Peptidyl-tRNA hydrolase domain-like"/>
    <property type="match status" value="1"/>
</dbReference>
<dbReference type="PANTHER" id="PTHR11075:SF54">
    <property type="entry name" value="LARGE RIBOSOMAL SUBUNIT PROTEIN ML62"/>
    <property type="match status" value="1"/>
</dbReference>
<dbReference type="InterPro" id="IPR000352">
    <property type="entry name" value="Pep_chain_release_fac_I"/>
</dbReference>
<dbReference type="GO" id="GO:0070126">
    <property type="term" value="P:mitochondrial translational termination"/>
    <property type="evidence" value="ECO:0007669"/>
    <property type="project" value="TreeGrafter"/>
</dbReference>
<evidence type="ECO:0000313" key="3">
    <source>
        <dbReference type="Proteomes" id="UP000023152"/>
    </source>
</evidence>
<name>X6P9B6_RETFI</name>